<evidence type="ECO:0000313" key="2">
    <source>
        <dbReference type="Proteomes" id="UP000280073"/>
    </source>
</evidence>
<comment type="caution">
    <text evidence="1">The sequence shown here is derived from an EMBL/GenBank/DDBJ whole genome shotgun (WGS) entry which is preliminary data.</text>
</comment>
<dbReference type="Proteomes" id="UP000280073">
    <property type="component" value="Unassembled WGS sequence"/>
</dbReference>
<feature type="non-terminal residue" evidence="1">
    <location>
        <position position="1"/>
    </location>
</feature>
<evidence type="ECO:0000313" key="1">
    <source>
        <dbReference type="EMBL" id="RSR16346.1"/>
    </source>
</evidence>
<name>A0A3R9T9V8_ACIBA</name>
<dbReference type="AlphaFoldDB" id="A0A3R9T9V8"/>
<dbReference type="EMBL" id="RFDI01002499">
    <property type="protein sequence ID" value="RSR16346.1"/>
    <property type="molecule type" value="Genomic_DNA"/>
</dbReference>
<reference evidence="1 2" key="1">
    <citation type="submission" date="2018-10" db="EMBL/GenBank/DDBJ databases">
        <title>GWAS and RNA-Seq identify cryptic mechanisms of antimicrobial resistance in Acinetobacter baumannii.</title>
        <authorList>
            <person name="Sahl J.W."/>
        </authorList>
    </citation>
    <scope>NUCLEOTIDE SEQUENCE [LARGE SCALE GENOMIC DNA]</scope>
    <source>
        <strain evidence="1 2">TG28175</strain>
    </source>
</reference>
<sequence>GQVFDITQQGESIRDPKTKEVIQLPGQQIGSLMVFRTFDQLSYAYVLESDLPIKVGSSIQPPQFND</sequence>
<proteinExistence type="predicted"/>
<accession>A0A3R9T9V8</accession>
<gene>
    <name evidence="1" type="ORF">EA686_28440</name>
</gene>
<protein>
    <submittedName>
        <fullName evidence="1">Peptidoglycan-binding protein LysM</fullName>
    </submittedName>
</protein>
<organism evidence="1 2">
    <name type="scientific">Acinetobacter baumannii</name>
    <dbReference type="NCBI Taxonomy" id="470"/>
    <lineage>
        <taxon>Bacteria</taxon>
        <taxon>Pseudomonadati</taxon>
        <taxon>Pseudomonadota</taxon>
        <taxon>Gammaproteobacteria</taxon>
        <taxon>Moraxellales</taxon>
        <taxon>Moraxellaceae</taxon>
        <taxon>Acinetobacter</taxon>
        <taxon>Acinetobacter calcoaceticus/baumannii complex</taxon>
    </lineage>
</organism>